<feature type="non-terminal residue" evidence="2">
    <location>
        <position position="57"/>
    </location>
</feature>
<gene>
    <name evidence="2" type="ORF">EX30DRAFT_101192</name>
</gene>
<feature type="transmembrane region" description="Helical" evidence="1">
    <location>
        <begin position="21"/>
        <end position="41"/>
    </location>
</feature>
<keyword evidence="1" id="KW-1133">Transmembrane helix</keyword>
<sequence length="57" mass="6610">MWTTRTGRNGRGTTMDRRRAMPGLISRGVLWRLFLLIRYIVPSRVVTNNNGELSFTN</sequence>
<keyword evidence="1" id="KW-0472">Membrane</keyword>
<protein>
    <submittedName>
        <fullName evidence="2">Uncharacterized protein</fullName>
    </submittedName>
</protein>
<dbReference type="InParanoid" id="A0A4S2N574"/>
<dbReference type="Proteomes" id="UP000298138">
    <property type="component" value="Unassembled WGS sequence"/>
</dbReference>
<dbReference type="EMBL" id="ML220113">
    <property type="protein sequence ID" value="TGZ84204.1"/>
    <property type="molecule type" value="Genomic_DNA"/>
</dbReference>
<reference evidence="2 3" key="1">
    <citation type="submission" date="2019-04" db="EMBL/GenBank/DDBJ databases">
        <title>Comparative genomics and transcriptomics to analyze fruiting body development in filamentous ascomycetes.</title>
        <authorList>
            <consortium name="DOE Joint Genome Institute"/>
            <person name="Lutkenhaus R."/>
            <person name="Traeger S."/>
            <person name="Breuer J."/>
            <person name="Kuo A."/>
            <person name="Lipzen A."/>
            <person name="Pangilinan J."/>
            <person name="Dilworth D."/>
            <person name="Sandor L."/>
            <person name="Poggeler S."/>
            <person name="Barry K."/>
            <person name="Grigoriev I.V."/>
            <person name="Nowrousian M."/>
        </authorList>
    </citation>
    <scope>NUCLEOTIDE SEQUENCE [LARGE SCALE GENOMIC DNA]</scope>
    <source>
        <strain evidence="2 3">CBS 389.68</strain>
    </source>
</reference>
<name>A0A4S2N574_9PEZI</name>
<dbReference type="AlphaFoldDB" id="A0A4S2N574"/>
<evidence type="ECO:0000313" key="3">
    <source>
        <dbReference type="Proteomes" id="UP000298138"/>
    </source>
</evidence>
<keyword evidence="3" id="KW-1185">Reference proteome</keyword>
<proteinExistence type="predicted"/>
<evidence type="ECO:0000313" key="2">
    <source>
        <dbReference type="EMBL" id="TGZ84204.1"/>
    </source>
</evidence>
<keyword evidence="1" id="KW-0812">Transmembrane</keyword>
<accession>A0A4S2N574</accession>
<evidence type="ECO:0000256" key="1">
    <source>
        <dbReference type="SAM" id="Phobius"/>
    </source>
</evidence>
<organism evidence="2 3">
    <name type="scientific">Ascodesmis nigricans</name>
    <dbReference type="NCBI Taxonomy" id="341454"/>
    <lineage>
        <taxon>Eukaryota</taxon>
        <taxon>Fungi</taxon>
        <taxon>Dikarya</taxon>
        <taxon>Ascomycota</taxon>
        <taxon>Pezizomycotina</taxon>
        <taxon>Pezizomycetes</taxon>
        <taxon>Pezizales</taxon>
        <taxon>Ascodesmidaceae</taxon>
        <taxon>Ascodesmis</taxon>
    </lineage>
</organism>